<comment type="caution">
    <text evidence="5">The sequence shown here is derived from an EMBL/GenBank/DDBJ whole genome shotgun (WGS) entry which is preliminary data.</text>
</comment>
<dbReference type="GO" id="GO:0000976">
    <property type="term" value="F:transcription cis-regulatory region binding"/>
    <property type="evidence" value="ECO:0007669"/>
    <property type="project" value="TreeGrafter"/>
</dbReference>
<dbReference type="Pfam" id="PF13407">
    <property type="entry name" value="Peripla_BP_4"/>
    <property type="match status" value="1"/>
</dbReference>
<dbReference type="InterPro" id="IPR010982">
    <property type="entry name" value="Lambda_DNA-bd_dom_sf"/>
</dbReference>
<dbReference type="Pfam" id="PF00356">
    <property type="entry name" value="LacI"/>
    <property type="match status" value="1"/>
</dbReference>
<dbReference type="SMART" id="SM00354">
    <property type="entry name" value="HTH_LACI"/>
    <property type="match status" value="1"/>
</dbReference>
<accession>A0A4R8MEN8</accession>
<proteinExistence type="predicted"/>
<dbReference type="InterPro" id="IPR028082">
    <property type="entry name" value="Peripla_BP_I"/>
</dbReference>
<evidence type="ECO:0000313" key="6">
    <source>
        <dbReference type="Proteomes" id="UP000294824"/>
    </source>
</evidence>
<reference evidence="5 6" key="1">
    <citation type="submission" date="2019-03" db="EMBL/GenBank/DDBJ databases">
        <title>Genomic Encyclopedia of Type Strains, Phase III (KMG-III): the genomes of soil and plant-associated and newly described type strains.</title>
        <authorList>
            <person name="Whitman W."/>
        </authorList>
    </citation>
    <scope>NUCLEOTIDE SEQUENCE [LARGE SCALE GENOMIC DNA]</scope>
    <source>
        <strain evidence="5 6">CECT 8301</strain>
    </source>
</reference>
<dbReference type="PANTHER" id="PTHR30146">
    <property type="entry name" value="LACI-RELATED TRANSCRIPTIONAL REPRESSOR"/>
    <property type="match status" value="1"/>
</dbReference>
<dbReference type="InterPro" id="IPR025997">
    <property type="entry name" value="SBP_2_dom"/>
</dbReference>
<evidence type="ECO:0000313" key="5">
    <source>
        <dbReference type="EMBL" id="TDY64350.1"/>
    </source>
</evidence>
<evidence type="ECO:0000256" key="1">
    <source>
        <dbReference type="ARBA" id="ARBA00023015"/>
    </source>
</evidence>
<dbReference type="EMBL" id="SORL01000007">
    <property type="protein sequence ID" value="TDY64350.1"/>
    <property type="molecule type" value="Genomic_DNA"/>
</dbReference>
<dbReference type="Gene3D" id="1.10.260.40">
    <property type="entry name" value="lambda repressor-like DNA-binding domains"/>
    <property type="match status" value="1"/>
</dbReference>
<gene>
    <name evidence="5" type="ORF">DFQ06_1259</name>
</gene>
<organism evidence="5 6">
    <name type="scientific">Algibacter lectus</name>
    <dbReference type="NCBI Taxonomy" id="221126"/>
    <lineage>
        <taxon>Bacteria</taxon>
        <taxon>Pseudomonadati</taxon>
        <taxon>Bacteroidota</taxon>
        <taxon>Flavobacteriia</taxon>
        <taxon>Flavobacteriales</taxon>
        <taxon>Flavobacteriaceae</taxon>
        <taxon>Algibacter</taxon>
    </lineage>
</organism>
<keyword evidence="3" id="KW-0804">Transcription</keyword>
<dbReference type="SUPFAM" id="SSF47413">
    <property type="entry name" value="lambda repressor-like DNA-binding domains"/>
    <property type="match status" value="1"/>
</dbReference>
<evidence type="ECO:0000256" key="3">
    <source>
        <dbReference type="ARBA" id="ARBA00023163"/>
    </source>
</evidence>
<dbReference type="PROSITE" id="PS50932">
    <property type="entry name" value="HTH_LACI_2"/>
    <property type="match status" value="1"/>
</dbReference>
<dbReference type="RefSeq" id="WP_074935686.1">
    <property type="nucleotide sequence ID" value="NZ_FOLN01000001.1"/>
</dbReference>
<keyword evidence="2" id="KW-0238">DNA-binding</keyword>
<dbReference type="InterPro" id="IPR000843">
    <property type="entry name" value="HTH_LacI"/>
</dbReference>
<keyword evidence="1" id="KW-0805">Transcription regulation</keyword>
<evidence type="ECO:0000256" key="2">
    <source>
        <dbReference type="ARBA" id="ARBA00023125"/>
    </source>
</evidence>
<dbReference type="Proteomes" id="UP000294824">
    <property type="component" value="Unassembled WGS sequence"/>
</dbReference>
<keyword evidence="6" id="KW-1185">Reference proteome</keyword>
<dbReference type="PANTHER" id="PTHR30146:SF144">
    <property type="entry name" value="LACI-FAMILY TRANSCRIPTION REGULATOR"/>
    <property type="match status" value="1"/>
</dbReference>
<dbReference type="SUPFAM" id="SSF53822">
    <property type="entry name" value="Periplasmic binding protein-like I"/>
    <property type="match status" value="1"/>
</dbReference>
<name>A0A4R8MEN8_9FLAO</name>
<evidence type="ECO:0000259" key="4">
    <source>
        <dbReference type="PROSITE" id="PS50932"/>
    </source>
</evidence>
<dbReference type="Gene3D" id="3.40.50.2300">
    <property type="match status" value="2"/>
</dbReference>
<dbReference type="AlphaFoldDB" id="A0A4R8MEN8"/>
<dbReference type="CDD" id="cd01392">
    <property type="entry name" value="HTH_LacI"/>
    <property type="match status" value="1"/>
</dbReference>
<sequence>MDNDERVIGIKDVAKAANVALATVDRVIHNRAGVSLKTKEKVLKVIKQMGYKPNIMASNLSKSKKIVIGVLLPNISEGSGYWEFPMQGILKAKKELAQYNIKIKTYTFKQDNSKEIRKKILELINSDIQGLVLTSKFADEIEILLDDCKQKNRPYVFIDSNVRKIDSLCSIHQPLFESGELAAQLFNYCFDRGEILILHLKKTMDTEGIIGLKEKGMNAYLNEKNNAITTKSLVLTDFNEDAISDILFKTLEDNPLIKGVFIPNSKVAYIAKYFEKRAGDKIYLIGYDFFREDVEYMEKEIIDFLICQRPEEQGYQAVFKLFEHLVLKKEVEKEIIMPLDIITKKNYKYY</sequence>
<protein>
    <submittedName>
        <fullName evidence="5">LacI family transcriptional regulator</fullName>
    </submittedName>
</protein>
<feature type="domain" description="HTH lacI-type" evidence="4">
    <location>
        <begin position="8"/>
        <end position="62"/>
    </location>
</feature>
<dbReference type="GO" id="GO:0003700">
    <property type="term" value="F:DNA-binding transcription factor activity"/>
    <property type="evidence" value="ECO:0007669"/>
    <property type="project" value="TreeGrafter"/>
</dbReference>